<protein>
    <recommendedName>
        <fullName evidence="3">Glycosyl transferase family 1 domain-containing protein</fullName>
    </recommendedName>
</protein>
<gene>
    <name evidence="1" type="ORF">US58_C0014G0019</name>
</gene>
<dbReference type="Proteomes" id="UP000034333">
    <property type="component" value="Unassembled WGS sequence"/>
</dbReference>
<sequence>MINIISKSYLSSRISGPQKVVLNTIKGLEKLGYPYVVNKSLSSCKRLWIHDDINALKFIKDLPSDISIVVGPNLFIKPDNIPSNLNIKRAVFLYPSRWIKDFWLRYGYNGSSMEVWPVGIDTDDFNISKIEKKVVMVYYKQRFAEELKFVENLLVNKKIKYKLIVYRDYTEGEYKKVLAESKYGIWLGRHESQGIALEEAMSCGVPLIV</sequence>
<evidence type="ECO:0008006" key="3">
    <source>
        <dbReference type="Google" id="ProtNLM"/>
    </source>
</evidence>
<comment type="caution">
    <text evidence="1">The sequence shown here is derived from an EMBL/GenBank/DDBJ whole genome shotgun (WGS) entry which is preliminary data.</text>
</comment>
<evidence type="ECO:0000313" key="2">
    <source>
        <dbReference type="Proteomes" id="UP000034333"/>
    </source>
</evidence>
<proteinExistence type="predicted"/>
<evidence type="ECO:0000313" key="1">
    <source>
        <dbReference type="EMBL" id="KKQ40657.1"/>
    </source>
</evidence>
<name>A0A0G0HEP3_9BACT</name>
<dbReference type="STRING" id="1619036.US58_C0014G0019"/>
<organism evidence="1 2">
    <name type="scientific">Candidatus Magasanikbacteria bacterium GW2011_GWA2_37_8</name>
    <dbReference type="NCBI Taxonomy" id="1619036"/>
    <lineage>
        <taxon>Bacteria</taxon>
        <taxon>Candidatus Magasanikiibacteriota</taxon>
    </lineage>
</organism>
<reference evidence="1 2" key="1">
    <citation type="journal article" date="2015" name="Nature">
        <title>rRNA introns, odd ribosomes, and small enigmatic genomes across a large radiation of phyla.</title>
        <authorList>
            <person name="Brown C.T."/>
            <person name="Hug L.A."/>
            <person name="Thomas B.C."/>
            <person name="Sharon I."/>
            <person name="Castelle C.J."/>
            <person name="Singh A."/>
            <person name="Wilkins M.J."/>
            <person name="Williams K.H."/>
            <person name="Banfield J.F."/>
        </authorList>
    </citation>
    <scope>NUCLEOTIDE SEQUENCE [LARGE SCALE GENOMIC DNA]</scope>
</reference>
<dbReference type="AlphaFoldDB" id="A0A0G0HEP3"/>
<dbReference type="SUPFAM" id="SSF53756">
    <property type="entry name" value="UDP-Glycosyltransferase/glycogen phosphorylase"/>
    <property type="match status" value="1"/>
</dbReference>
<dbReference type="EMBL" id="LBTN01000014">
    <property type="protein sequence ID" value="KKQ40657.1"/>
    <property type="molecule type" value="Genomic_DNA"/>
</dbReference>
<accession>A0A0G0HEP3</accession>